<dbReference type="Proteomes" id="UP001652580">
    <property type="component" value="Chromosome X"/>
</dbReference>
<dbReference type="InterPro" id="IPR031771">
    <property type="entry name" value="CAAX_1"/>
</dbReference>
<gene>
    <name evidence="3" type="primary">LOC130706310</name>
</gene>
<sequence>GSPSGLGAGARGRVRRASRRRPDRHRRRPPAAPPPSLTFGSPRSPPRSCPLPRSACLCSRNSAPGSRCCRRRAWLWSGRRPLPLGPARPLPCTLGLGRALQLQAGLLLHADRPPSARPLPTARPLPDSQARMQVPRDLRCRCRRHRHRHPPHPAYSLQPSAVWTRPGGV</sequence>
<dbReference type="Pfam" id="PF15895">
    <property type="entry name" value="CAAX_1"/>
    <property type="match status" value="1"/>
</dbReference>
<feature type="region of interest" description="Disordered" evidence="1">
    <location>
        <begin position="1"/>
        <end position="46"/>
    </location>
</feature>
<accession>A0ABM3SV09</accession>
<keyword evidence="2" id="KW-1185">Reference proteome</keyword>
<proteinExistence type="predicted"/>
<feature type="compositionally biased region" description="Basic residues" evidence="1">
    <location>
        <begin position="12"/>
        <end position="29"/>
    </location>
</feature>
<evidence type="ECO:0000313" key="2">
    <source>
        <dbReference type="Proteomes" id="UP001652580"/>
    </source>
</evidence>
<feature type="region of interest" description="Disordered" evidence="1">
    <location>
        <begin position="147"/>
        <end position="169"/>
    </location>
</feature>
<dbReference type="RefSeq" id="XP_057393681.1">
    <property type="nucleotide sequence ID" value="XM_057537698.1"/>
</dbReference>
<feature type="compositionally biased region" description="Gly residues" evidence="1">
    <location>
        <begin position="1"/>
        <end position="10"/>
    </location>
</feature>
<evidence type="ECO:0000313" key="3">
    <source>
        <dbReference type="RefSeq" id="XP_057393681.1"/>
    </source>
</evidence>
<dbReference type="GeneID" id="130706310"/>
<name>A0ABM3SV09_BALAC</name>
<reference evidence="3" key="1">
    <citation type="submission" date="2025-08" db="UniProtKB">
        <authorList>
            <consortium name="RefSeq"/>
        </authorList>
    </citation>
    <scope>IDENTIFICATION</scope>
</reference>
<evidence type="ECO:0000256" key="1">
    <source>
        <dbReference type="SAM" id="MobiDB-lite"/>
    </source>
</evidence>
<protein>
    <submittedName>
        <fullName evidence="3">CAAX box protein 1-like</fullName>
    </submittedName>
</protein>
<feature type="non-terminal residue" evidence="3">
    <location>
        <position position="1"/>
    </location>
</feature>
<organism evidence="2 3">
    <name type="scientific">Balaenoptera acutorostrata</name>
    <name type="common">Common minke whale</name>
    <name type="synonym">Balaena rostrata</name>
    <dbReference type="NCBI Taxonomy" id="9767"/>
    <lineage>
        <taxon>Eukaryota</taxon>
        <taxon>Metazoa</taxon>
        <taxon>Chordata</taxon>
        <taxon>Craniata</taxon>
        <taxon>Vertebrata</taxon>
        <taxon>Euteleostomi</taxon>
        <taxon>Mammalia</taxon>
        <taxon>Eutheria</taxon>
        <taxon>Laurasiatheria</taxon>
        <taxon>Artiodactyla</taxon>
        <taxon>Whippomorpha</taxon>
        <taxon>Cetacea</taxon>
        <taxon>Mysticeti</taxon>
        <taxon>Balaenopteridae</taxon>
        <taxon>Balaenoptera</taxon>
    </lineage>
</organism>